<dbReference type="PANTHER" id="PTHR30032:SF4">
    <property type="entry name" value="AMIDASE ENHANCER"/>
    <property type="match status" value="1"/>
</dbReference>
<organism evidence="1 2">
    <name type="scientific">Nostocoides australiense Ben110</name>
    <dbReference type="NCBI Taxonomy" id="1193182"/>
    <lineage>
        <taxon>Bacteria</taxon>
        <taxon>Bacillati</taxon>
        <taxon>Actinomycetota</taxon>
        <taxon>Actinomycetes</taxon>
        <taxon>Micrococcales</taxon>
        <taxon>Intrasporangiaceae</taxon>
        <taxon>Nostocoides</taxon>
    </lineage>
</organism>
<dbReference type="AlphaFoldDB" id="W6JU97"/>
<evidence type="ECO:0000313" key="2">
    <source>
        <dbReference type="Proteomes" id="UP000035763"/>
    </source>
</evidence>
<accession>W6JU97</accession>
<gene>
    <name evidence="1" type="ORF">BN11_2120004</name>
</gene>
<sequence length="636" mass="67467">MLGQHHVTVVPLYWSAPPATTNALVGTTMTAVDRYFNAQTHGKIRFELTRILPAEKVTLSPEDIEYCATSQLEDRARKLANLPTDQYHHVVVLMQYNPNCFFAGMASIGQDAFGGEMVVINDTPSQVVWAHEYGHNLGLIHNAGRVCWSDRAHQHAVPLSNDCQDVTYEDPFDLMGHGWWGWAGISSAHQEKLGVLPAGDRLALSSGGTVTLNSMSTGSGLRSVYLEVGGALWDVEYHVAAGQESWIDDETYTGYDGVERTSPGAGVVVRRISATADLYEEWAVVNPHIEGDGSRFERHPVLTAGESLAVPGGLLTITVKATTSTTATVTLTTRADGVTRWAGADRYETAANIARLAFPGVREVYAASGLLFTDALSGAPVAGMRGKPMFLMMPDQIPNRAFMELIRRDPTSVTLLGGPATLSEDLRIQLDSEFGAVSRIAGEDRYATSAAISRKGFTPGVSVAYVASGLVFPDALSGAPVAARDRGPVLLTDDDTLPAPVAAELTRLQPESVVVLGGPASVGESVLEEIEQAAGVTPERVSGADRYAVSAEISRRAFPSGADLVFVASGEKFTDALAGAPAAGAKKAPMLLVKEKAIPSVVAGELARLNPKEIIVLGGDATISPAVEMALGDYVD</sequence>
<reference evidence="1 2" key="1">
    <citation type="journal article" date="2013" name="ISME J.">
        <title>A metabolic model for members of the genus Tetrasphaera involved in enhanced biological phosphorus removal.</title>
        <authorList>
            <person name="Kristiansen R."/>
            <person name="Nguyen H.T.T."/>
            <person name="Saunders A.M."/>
            <person name="Nielsen J.L."/>
            <person name="Wimmer R."/>
            <person name="Le V.Q."/>
            <person name="McIlroy S.J."/>
            <person name="Petrovski S."/>
            <person name="Seviour R.J."/>
            <person name="Calteau A."/>
            <person name="Nielsen K.L."/>
            <person name="Nielsen P.H."/>
        </authorList>
    </citation>
    <scope>NUCLEOTIDE SEQUENCE [LARGE SCALE GENOMIC DNA]</scope>
    <source>
        <strain evidence="1 2">Ben110</strain>
    </source>
</reference>
<dbReference type="InterPro" id="IPR007253">
    <property type="entry name" value="Cell_wall-bd_2"/>
</dbReference>
<dbReference type="OrthoDB" id="5188291at2"/>
<dbReference type="PANTHER" id="PTHR30032">
    <property type="entry name" value="N-ACETYLMURAMOYL-L-ALANINE AMIDASE-RELATED"/>
    <property type="match status" value="1"/>
</dbReference>
<evidence type="ECO:0000313" key="1">
    <source>
        <dbReference type="EMBL" id="CCH72938.1"/>
    </source>
</evidence>
<proteinExistence type="predicted"/>
<dbReference type="Gene3D" id="3.40.390.10">
    <property type="entry name" value="Collagenase (Catalytic Domain)"/>
    <property type="match status" value="1"/>
</dbReference>
<dbReference type="InterPro" id="IPR024079">
    <property type="entry name" value="MetalloPept_cat_dom_sf"/>
</dbReference>
<dbReference type="Pfam" id="PF04122">
    <property type="entry name" value="CW_binding_2"/>
    <property type="match status" value="3"/>
</dbReference>
<dbReference type="SUPFAM" id="SSF55486">
    <property type="entry name" value="Metalloproteases ('zincins'), catalytic domain"/>
    <property type="match status" value="1"/>
</dbReference>
<dbReference type="Pfam" id="PF13688">
    <property type="entry name" value="Reprolysin_5"/>
    <property type="match status" value="1"/>
</dbReference>
<dbReference type="EMBL" id="CAJA01000127">
    <property type="protein sequence ID" value="CCH72938.1"/>
    <property type="molecule type" value="Genomic_DNA"/>
</dbReference>
<keyword evidence="2" id="KW-1185">Reference proteome</keyword>
<protein>
    <submittedName>
        <fullName evidence="1">Uncharacterized protein</fullName>
    </submittedName>
</protein>
<dbReference type="InterPro" id="IPR051922">
    <property type="entry name" value="Bact_Sporulation_Assoc"/>
</dbReference>
<dbReference type="GO" id="GO:0030288">
    <property type="term" value="C:outer membrane-bounded periplasmic space"/>
    <property type="evidence" value="ECO:0007669"/>
    <property type="project" value="TreeGrafter"/>
</dbReference>
<dbReference type="Proteomes" id="UP000035763">
    <property type="component" value="Unassembled WGS sequence"/>
</dbReference>
<comment type="caution">
    <text evidence="1">The sequence shown here is derived from an EMBL/GenBank/DDBJ whole genome shotgun (WGS) entry which is preliminary data.</text>
</comment>
<dbReference type="GO" id="GO:0008237">
    <property type="term" value="F:metallopeptidase activity"/>
    <property type="evidence" value="ECO:0007669"/>
    <property type="project" value="InterPro"/>
</dbReference>
<name>W6JU97_9MICO</name>
<dbReference type="STRING" id="1193182.BN11_2120004"/>